<evidence type="ECO:0000313" key="10">
    <source>
        <dbReference type="Proteomes" id="UP001305779"/>
    </source>
</evidence>
<dbReference type="PANTHER" id="PTHR24096">
    <property type="entry name" value="LONG-CHAIN-FATTY-ACID--COA LIGASE"/>
    <property type="match status" value="1"/>
</dbReference>
<reference evidence="9 10" key="1">
    <citation type="journal article" date="2023" name="G3 (Bethesda)">
        <title>A chromosome-level genome assembly of Zasmidium syzygii isolated from banana leaves.</title>
        <authorList>
            <person name="van Westerhoven A.C."/>
            <person name="Mehrabi R."/>
            <person name="Talebi R."/>
            <person name="Steentjes M.B.F."/>
            <person name="Corcolon B."/>
            <person name="Chong P.A."/>
            <person name="Kema G.H.J."/>
            <person name="Seidl M.F."/>
        </authorList>
    </citation>
    <scope>NUCLEOTIDE SEQUENCE [LARGE SCALE GENOMIC DNA]</scope>
    <source>
        <strain evidence="9 10">P124</strain>
    </source>
</reference>
<dbReference type="Pfam" id="PF00501">
    <property type="entry name" value="AMP-binding"/>
    <property type="match status" value="1"/>
</dbReference>
<comment type="similarity">
    <text evidence="2">Belongs to the ATP-dependent AMP-binding enzyme family.</text>
</comment>
<dbReference type="PANTHER" id="PTHR24096:SF317">
    <property type="entry name" value="ADENYLATE-FORMING ENZYME AFEA"/>
    <property type="match status" value="1"/>
</dbReference>
<evidence type="ECO:0000256" key="4">
    <source>
        <dbReference type="ARBA" id="ARBA00022741"/>
    </source>
</evidence>
<dbReference type="Proteomes" id="UP001305779">
    <property type="component" value="Unassembled WGS sequence"/>
</dbReference>
<dbReference type="Gene3D" id="3.40.50.12780">
    <property type="entry name" value="N-terminal domain of ligase-like"/>
    <property type="match status" value="1"/>
</dbReference>
<dbReference type="EMBL" id="JAXOVC010000005">
    <property type="protein sequence ID" value="KAK4501715.1"/>
    <property type="molecule type" value="Genomic_DNA"/>
</dbReference>
<feature type="domain" description="AMP-binding enzyme C-terminal" evidence="8">
    <location>
        <begin position="548"/>
        <end position="624"/>
    </location>
</feature>
<evidence type="ECO:0000256" key="1">
    <source>
        <dbReference type="ARBA" id="ARBA00005179"/>
    </source>
</evidence>
<evidence type="ECO:0000313" key="9">
    <source>
        <dbReference type="EMBL" id="KAK4501715.1"/>
    </source>
</evidence>
<dbReference type="Gene3D" id="3.30.300.30">
    <property type="match status" value="1"/>
</dbReference>
<sequence>MERPQDGLLKTTDSLQISELFFFNPNTWRNLRLLNAKACLQDLLTFLAGHSRIFVSRTSQPPQSISSRDPDPSSSQSTSTSSEQRHSNSTFAKSGPVVAAMESPSEPTNIVSWAFSGVYDSSRPILIDTANPCRSITKEEAIDLVSRLAGAFEPDTTVCLHLDNDILYPILSFAIYASKCRWTGSNTSNKIPELEHIFQAAKVKYVITAVEHLSVVEAAVKKSGVGADIILFSDILEGKPCQSLSCGREFNPGHKSETYRDLHDLLGDGTPDTLARMLKDVDPHSIASLMSTSGTTGRPKMAARTHAATVLETAAIAKNEHDLKPYQVRRLFCTPTFHAFTMPELVINSIRLGHPAFIMKRFDDIAFPAKIAEFDITETLAPPGVLLRLIHNPACKQQIQSLRAIYTGGAPLVPELKSQFLALYPNEKPRIAPVWGMTEGGWFTTIKYPENDMTGSVGRMLPGFEVKMSLETPVKLSDDREAGELLVRSKQLMAGYFNNPEANRNAFTDDGWLRTGDIGYVSDDGKVYLVDRAKDLIKVNGWQVSPVELEDALLISPDVKDSGVISSGEHVNEHPLAFVVRSDSSPDVTASMLKAHMLTQLASYKVRSCEFQFIDEIPRSATGKILRNALRALEVQVR</sequence>
<dbReference type="InterPro" id="IPR000873">
    <property type="entry name" value="AMP-dep_synth/lig_dom"/>
</dbReference>
<gene>
    <name evidence="9" type="ORF">PRZ48_007524</name>
</gene>
<evidence type="ECO:0000256" key="6">
    <source>
        <dbReference type="SAM" id="MobiDB-lite"/>
    </source>
</evidence>
<evidence type="ECO:0000259" key="8">
    <source>
        <dbReference type="Pfam" id="PF13193"/>
    </source>
</evidence>
<dbReference type="InterPro" id="IPR025110">
    <property type="entry name" value="AMP-bd_C"/>
</dbReference>
<accession>A0ABR0EKD2</accession>
<comment type="pathway">
    <text evidence="1">Secondary metabolite biosynthesis.</text>
</comment>
<proteinExistence type="inferred from homology"/>
<comment type="caution">
    <text evidence="9">The sequence shown here is derived from an EMBL/GenBank/DDBJ whole genome shotgun (WGS) entry which is preliminary data.</text>
</comment>
<feature type="compositionally biased region" description="Low complexity" evidence="6">
    <location>
        <begin position="59"/>
        <end position="82"/>
    </location>
</feature>
<feature type="domain" description="AMP-dependent synthetase/ligase" evidence="7">
    <location>
        <begin position="124"/>
        <end position="497"/>
    </location>
</feature>
<evidence type="ECO:0000259" key="7">
    <source>
        <dbReference type="Pfam" id="PF00501"/>
    </source>
</evidence>
<dbReference type="SUPFAM" id="SSF56801">
    <property type="entry name" value="Acetyl-CoA synthetase-like"/>
    <property type="match status" value="1"/>
</dbReference>
<keyword evidence="5" id="KW-0067">ATP-binding</keyword>
<name>A0ABR0EKD2_ZASCE</name>
<evidence type="ECO:0000256" key="3">
    <source>
        <dbReference type="ARBA" id="ARBA00022598"/>
    </source>
</evidence>
<evidence type="ECO:0000256" key="2">
    <source>
        <dbReference type="ARBA" id="ARBA00006432"/>
    </source>
</evidence>
<evidence type="ECO:0000256" key="5">
    <source>
        <dbReference type="ARBA" id="ARBA00022840"/>
    </source>
</evidence>
<organism evidence="9 10">
    <name type="scientific">Zasmidium cellare</name>
    <name type="common">Wine cellar mold</name>
    <name type="synonym">Racodium cellare</name>
    <dbReference type="NCBI Taxonomy" id="395010"/>
    <lineage>
        <taxon>Eukaryota</taxon>
        <taxon>Fungi</taxon>
        <taxon>Dikarya</taxon>
        <taxon>Ascomycota</taxon>
        <taxon>Pezizomycotina</taxon>
        <taxon>Dothideomycetes</taxon>
        <taxon>Dothideomycetidae</taxon>
        <taxon>Mycosphaerellales</taxon>
        <taxon>Mycosphaerellaceae</taxon>
        <taxon>Zasmidium</taxon>
    </lineage>
</organism>
<keyword evidence="3" id="KW-0436">Ligase</keyword>
<keyword evidence="10" id="KW-1185">Reference proteome</keyword>
<protein>
    <submittedName>
        <fullName evidence="9">Uncharacterized protein</fullName>
    </submittedName>
</protein>
<keyword evidence="4" id="KW-0547">Nucleotide-binding</keyword>
<dbReference type="InterPro" id="IPR042099">
    <property type="entry name" value="ANL_N_sf"/>
</dbReference>
<dbReference type="InterPro" id="IPR045851">
    <property type="entry name" value="AMP-bd_C_sf"/>
</dbReference>
<dbReference type="Pfam" id="PF13193">
    <property type="entry name" value="AMP-binding_C"/>
    <property type="match status" value="1"/>
</dbReference>
<feature type="region of interest" description="Disordered" evidence="6">
    <location>
        <begin position="58"/>
        <end position="91"/>
    </location>
</feature>